<reference evidence="1" key="2">
    <citation type="journal article" date="2012" name="PLoS ONE">
        <title>A Deeply Branching Thermophilic Bacterium with an Ancient Acetyl-CoA Pathway Dominates a Subsurface Ecosystem.</title>
        <authorList>
            <person name="Takami H."/>
            <person name="Noguchi H."/>
            <person name="Takaki Y."/>
            <person name="Uchiyama I."/>
            <person name="Toyoda A."/>
            <person name="Nishi S."/>
            <person name="Chee G.-J."/>
            <person name="Arai W."/>
            <person name="Nunoura T."/>
            <person name="Itoh T."/>
            <person name="Hattori M."/>
            <person name="Takai K."/>
        </authorList>
    </citation>
    <scope>NUCLEOTIDE SEQUENCE</scope>
</reference>
<protein>
    <recommendedName>
        <fullName evidence="2">Winged helix-turn-helix domain-containing protein</fullName>
    </recommendedName>
</protein>
<sequence length="302" mass="35092">MILLCFFPHTVIRYMPSPKNLLLSRWQEHRKRTFRLLPEWRLTSIEQARHYVNERGFIFFWPVKGVDLPSLWVATAGDRPVPNEHDDPGHITWDWKDQALGKRWWYYAKVLRRKATLISLEILPYFYALSENYGDMAHDHLEAYEAGRLTIAARNIYEALLREGALDSLSLRRASGLSRARDSEWQRALEDLQADFKILPVGIAQAGAWHYAFIYDLTLRHYPQLAALARPIGEAEARRRLLKVYLESVGAVPPTMAQKLFGWSPPIFQRTVRSLIEQGEICYALHPQRAEEWLALPSLGED</sequence>
<gene>
    <name evidence="1" type="ORF">HGMM_F30B08C29</name>
</gene>
<organism evidence="1">
    <name type="scientific">uncultured Chloroflexota bacterium</name>
    <dbReference type="NCBI Taxonomy" id="166587"/>
    <lineage>
        <taxon>Bacteria</taxon>
        <taxon>Bacillati</taxon>
        <taxon>Chloroflexota</taxon>
        <taxon>environmental samples</taxon>
    </lineage>
</organism>
<dbReference type="AlphaFoldDB" id="H5SHP1"/>
<proteinExistence type="predicted"/>
<reference evidence="1" key="1">
    <citation type="journal article" date="2005" name="Environ. Microbiol.">
        <title>Genetic and functional properties of uncultivated thermophilic crenarchaeotes from a subsurface gold mine as revealed by analysis of genome fragments.</title>
        <authorList>
            <person name="Nunoura T."/>
            <person name="Hirayama H."/>
            <person name="Takami H."/>
            <person name="Oida H."/>
            <person name="Nishi S."/>
            <person name="Shimamura S."/>
            <person name="Suzuki Y."/>
            <person name="Inagaki F."/>
            <person name="Takai K."/>
            <person name="Nealson K.H."/>
            <person name="Horikoshi K."/>
        </authorList>
    </citation>
    <scope>NUCLEOTIDE SEQUENCE</scope>
</reference>
<dbReference type="Pfam" id="PF24741">
    <property type="entry name" value="AlkZ-rel"/>
    <property type="match status" value="1"/>
</dbReference>
<dbReference type="EMBL" id="AP011725">
    <property type="protein sequence ID" value="BAL55677.1"/>
    <property type="molecule type" value="Genomic_DNA"/>
</dbReference>
<accession>H5SHP1</accession>
<evidence type="ECO:0000313" key="1">
    <source>
        <dbReference type="EMBL" id="BAL55677.1"/>
    </source>
</evidence>
<dbReference type="InterPro" id="IPR056298">
    <property type="entry name" value="AlkZ-rel"/>
</dbReference>
<evidence type="ECO:0008006" key="2">
    <source>
        <dbReference type="Google" id="ProtNLM"/>
    </source>
</evidence>
<name>H5SHP1_9CHLR</name>